<proteinExistence type="predicted"/>
<gene>
    <name evidence="2" type="ORF">Dda_0598</name>
</gene>
<dbReference type="Proteomes" id="UP001221413">
    <property type="component" value="Unassembled WGS sequence"/>
</dbReference>
<name>A0AAD6J603_DREDA</name>
<feature type="signal peptide" evidence="1">
    <location>
        <begin position="1"/>
        <end position="18"/>
    </location>
</feature>
<dbReference type="AlphaFoldDB" id="A0AAD6J603"/>
<keyword evidence="3" id="KW-1185">Reference proteome</keyword>
<evidence type="ECO:0000313" key="2">
    <source>
        <dbReference type="EMBL" id="KAJ6264452.1"/>
    </source>
</evidence>
<dbReference type="PANTHER" id="PTHR35605">
    <property type="entry name" value="ECP2 EFFECTOR PROTEIN DOMAIN-CONTAINING PROTEIN-RELATED"/>
    <property type="match status" value="1"/>
</dbReference>
<sequence length="183" mass="19742">MFVAFFALASAAPSGSVATNFDGYKHGEMTWVGSITPGGPNVQLNGTAPPIVAQILELNPEWQPATAMKRSIERRQWRDDGACGLVAGEVANAGATVDNINYLRAIGEAACGVDGHTCVTMICNHNSALELCNNNDYHFQTNCRYLAEGAAQLYNHCSQRDFKGQRFDTGNFNIVVRRGNCPG</sequence>
<comment type="caution">
    <text evidence="2">The sequence shown here is derived from an EMBL/GenBank/DDBJ whole genome shotgun (WGS) entry which is preliminary data.</text>
</comment>
<organism evidence="2 3">
    <name type="scientific">Drechslerella dactyloides</name>
    <name type="common">Nematode-trapping fungus</name>
    <name type="synonym">Arthrobotrys dactyloides</name>
    <dbReference type="NCBI Taxonomy" id="74499"/>
    <lineage>
        <taxon>Eukaryota</taxon>
        <taxon>Fungi</taxon>
        <taxon>Dikarya</taxon>
        <taxon>Ascomycota</taxon>
        <taxon>Pezizomycotina</taxon>
        <taxon>Orbiliomycetes</taxon>
        <taxon>Orbiliales</taxon>
        <taxon>Orbiliaceae</taxon>
        <taxon>Drechslerella</taxon>
    </lineage>
</organism>
<feature type="chain" id="PRO_5041913356" evidence="1">
    <location>
        <begin position="19"/>
        <end position="183"/>
    </location>
</feature>
<keyword evidence="1" id="KW-0732">Signal</keyword>
<protein>
    <submittedName>
        <fullName evidence="2">Uncharacterized protein</fullName>
    </submittedName>
</protein>
<evidence type="ECO:0000313" key="3">
    <source>
        <dbReference type="Proteomes" id="UP001221413"/>
    </source>
</evidence>
<dbReference type="EMBL" id="JAQGDS010000001">
    <property type="protein sequence ID" value="KAJ6264452.1"/>
    <property type="molecule type" value="Genomic_DNA"/>
</dbReference>
<evidence type="ECO:0000256" key="1">
    <source>
        <dbReference type="SAM" id="SignalP"/>
    </source>
</evidence>
<dbReference type="PANTHER" id="PTHR35605:SF1">
    <property type="entry name" value="ECP2 EFFECTOR PROTEIN DOMAIN-CONTAINING PROTEIN-RELATED"/>
    <property type="match status" value="1"/>
</dbReference>
<accession>A0AAD6J603</accession>
<reference evidence="2" key="1">
    <citation type="submission" date="2023-01" db="EMBL/GenBank/DDBJ databases">
        <title>The chitinases involved in constricting ring structure development in the nematode-trapping fungus Drechslerella dactyloides.</title>
        <authorList>
            <person name="Wang R."/>
            <person name="Zhang L."/>
            <person name="Tang P."/>
            <person name="Li S."/>
            <person name="Liang L."/>
        </authorList>
    </citation>
    <scope>NUCLEOTIDE SEQUENCE</scope>
    <source>
        <strain evidence="2">YMF1.00031</strain>
    </source>
</reference>